<dbReference type="NCBIfam" id="NF004722">
    <property type="entry name" value="PRK06066.1"/>
    <property type="match status" value="1"/>
</dbReference>
<evidence type="ECO:0000259" key="2">
    <source>
        <dbReference type="Pfam" id="PF22691"/>
    </source>
</evidence>
<dbReference type="AlphaFoldDB" id="A0A0F7DBM9"/>
<dbReference type="EC" id="2.3.1.9" evidence="3"/>
<keyword evidence="4" id="KW-1185">Reference proteome</keyword>
<dbReference type="OrthoDB" id="167534at2157"/>
<dbReference type="SUPFAM" id="SSF53901">
    <property type="entry name" value="Thiolase-like"/>
    <property type="match status" value="1"/>
</dbReference>
<evidence type="ECO:0000256" key="1">
    <source>
        <dbReference type="ARBA" id="ARBA00023229"/>
    </source>
</evidence>
<dbReference type="Gene3D" id="3.40.47.10">
    <property type="match status" value="1"/>
</dbReference>
<dbReference type="EMBL" id="CP011267">
    <property type="protein sequence ID" value="AKG91371.1"/>
    <property type="molecule type" value="Genomic_DNA"/>
</dbReference>
<dbReference type="InParanoid" id="A0A0F7DBM9"/>
<gene>
    <name evidence="3" type="ORF">GAH_01327</name>
</gene>
<organism evidence="3 4">
    <name type="scientific">Geoglobus ahangari</name>
    <dbReference type="NCBI Taxonomy" id="113653"/>
    <lineage>
        <taxon>Archaea</taxon>
        <taxon>Methanobacteriati</taxon>
        <taxon>Methanobacteriota</taxon>
        <taxon>Archaeoglobi</taxon>
        <taxon>Archaeoglobales</taxon>
        <taxon>Archaeoglobaceae</taxon>
        <taxon>Geoglobus</taxon>
    </lineage>
</organism>
<name>A0A0F7DBM9_9EURY</name>
<dbReference type="PIRSF" id="PIRSF000429">
    <property type="entry name" value="Ac-CoA_Ac_transf"/>
    <property type="match status" value="1"/>
</dbReference>
<dbReference type="PANTHER" id="PTHR42870:SF6">
    <property type="entry name" value="ACETYL-COA C-ACYLTRANSFERASE"/>
    <property type="match status" value="1"/>
</dbReference>
<dbReference type="RefSeq" id="WP_048095503.1">
    <property type="nucleotide sequence ID" value="NZ_CP011267.1"/>
</dbReference>
<keyword evidence="1" id="KW-0414">Isoprene biosynthesis</keyword>
<dbReference type="CDD" id="cd00829">
    <property type="entry name" value="SCP-x_thiolase"/>
    <property type="match status" value="1"/>
</dbReference>
<accession>A0A0F7DBM9</accession>
<dbReference type="PANTHER" id="PTHR42870">
    <property type="entry name" value="ACETYL-COA C-ACETYLTRANSFERASE"/>
    <property type="match status" value="1"/>
</dbReference>
<evidence type="ECO:0000313" key="3">
    <source>
        <dbReference type="EMBL" id="AKG91371.1"/>
    </source>
</evidence>
<dbReference type="GO" id="GO:0008299">
    <property type="term" value="P:isoprenoid biosynthetic process"/>
    <property type="evidence" value="ECO:0007669"/>
    <property type="project" value="UniProtKB-KW"/>
</dbReference>
<reference evidence="3 4" key="1">
    <citation type="submission" date="2015-04" db="EMBL/GenBank/DDBJ databases">
        <title>The complete genome sequence of the hyperthermophilic, obligate iron-reducing archaeon Geoglobus ahangari strain 234T.</title>
        <authorList>
            <person name="Manzella M.P."/>
            <person name="Holmes D.E."/>
            <person name="Rocheleau J.M."/>
            <person name="Chung A."/>
            <person name="Reguera G."/>
            <person name="Kashefi K."/>
        </authorList>
    </citation>
    <scope>NUCLEOTIDE SEQUENCE [LARGE SCALE GENOMIC DNA]</scope>
    <source>
        <strain evidence="3 4">234</strain>
    </source>
</reference>
<dbReference type="Proteomes" id="UP000034723">
    <property type="component" value="Chromosome"/>
</dbReference>
<dbReference type="STRING" id="113653.GAH_01327"/>
<dbReference type="Pfam" id="PF22691">
    <property type="entry name" value="Thiolase_C_1"/>
    <property type="match status" value="1"/>
</dbReference>
<dbReference type="InterPro" id="IPR055140">
    <property type="entry name" value="Thiolase_C_2"/>
</dbReference>
<sequence>MTRVAVVGVGYSGFNTNTPDLSWKELMYEAAVRAYEDAGINPRRDVDSFVTCAEDFWEGFAIFDEFVPDQLGAVLKPTLTVTADFLYGIATAFMHIKSGLAEIAVVEAHSKASDILTFGNVMKFAFDPVWLRPIGKAHPYYFAALEKSYYSSLRGYCDDVYAEVVEKNKRNGRLNPDAPYSGNVTAEDVLSSEASFYPLRKLEIAERADGAVVFVLASDEVARQLTDTPVWVDGIGWWSETSNYDTMSFTAEYARKAAEMAYDMAGIEYPAKQVDIAEVDDRFAFKEVQHIEALKLAKPGEVDRLLSEGYFSRDGALPVNVSGGNLSVGNLLEATGGQKALEIVLQLRGEAGKRQVDAEMGVAQAWRYVPTASGAVAVFSR</sequence>
<dbReference type="KEGG" id="gah:GAH_01327"/>
<keyword evidence="3" id="KW-0808">Transferase</keyword>
<feature type="domain" description="Thiolase C-terminal" evidence="2">
    <location>
        <begin position="245"/>
        <end position="367"/>
    </location>
</feature>
<protein>
    <submittedName>
        <fullName evidence="3">Acetyl-CoA acetyltransferase</fullName>
        <ecNumber evidence="3">2.3.1.9</ecNumber>
    </submittedName>
</protein>
<dbReference type="HOGENOM" id="CLU_035425_2_2_2"/>
<keyword evidence="3" id="KW-0012">Acyltransferase</keyword>
<dbReference type="InterPro" id="IPR002155">
    <property type="entry name" value="Thiolase"/>
</dbReference>
<dbReference type="GO" id="GO:0003985">
    <property type="term" value="F:acetyl-CoA C-acetyltransferase activity"/>
    <property type="evidence" value="ECO:0007669"/>
    <property type="project" value="UniProtKB-EC"/>
</dbReference>
<dbReference type="InterPro" id="IPR016039">
    <property type="entry name" value="Thiolase-like"/>
</dbReference>
<evidence type="ECO:0000313" key="4">
    <source>
        <dbReference type="Proteomes" id="UP000034723"/>
    </source>
</evidence>
<dbReference type="GeneID" id="24803899"/>
<proteinExistence type="predicted"/>